<dbReference type="RefSeq" id="WP_184461053.1">
    <property type="nucleotide sequence ID" value="NZ_JACHHW010000001.1"/>
</dbReference>
<protein>
    <submittedName>
        <fullName evidence="1">Pyruvate kinase</fullName>
    </submittedName>
</protein>
<comment type="caution">
    <text evidence="1">The sequence shown here is derived from an EMBL/GenBank/DDBJ whole genome shotgun (WGS) entry which is preliminary data.</text>
</comment>
<dbReference type="InterPro" id="IPR015806">
    <property type="entry name" value="Pyrv_Knase_insert_dom_sf"/>
</dbReference>
<dbReference type="GO" id="GO:0016301">
    <property type="term" value="F:kinase activity"/>
    <property type="evidence" value="ECO:0007669"/>
    <property type="project" value="UniProtKB-KW"/>
</dbReference>
<organism evidence="1 2">
    <name type="scientific">Zhongshania antarctica</name>
    <dbReference type="NCBI Taxonomy" id="641702"/>
    <lineage>
        <taxon>Bacteria</taxon>
        <taxon>Pseudomonadati</taxon>
        <taxon>Pseudomonadota</taxon>
        <taxon>Gammaproteobacteria</taxon>
        <taxon>Cellvibrionales</taxon>
        <taxon>Spongiibacteraceae</taxon>
        <taxon>Zhongshania</taxon>
    </lineage>
</organism>
<gene>
    <name evidence="1" type="ORF">HNQ57_000524</name>
</gene>
<proteinExistence type="predicted"/>
<keyword evidence="2" id="KW-1185">Reference proteome</keyword>
<dbReference type="Gene3D" id="2.40.33.10">
    <property type="entry name" value="PK beta-barrel domain-like"/>
    <property type="match status" value="1"/>
</dbReference>
<dbReference type="Proteomes" id="UP000536640">
    <property type="component" value="Unassembled WGS sequence"/>
</dbReference>
<dbReference type="InterPro" id="IPR040442">
    <property type="entry name" value="Pyrv_kinase-like_dom_sf"/>
</dbReference>
<evidence type="ECO:0000313" key="2">
    <source>
        <dbReference type="Proteomes" id="UP000536640"/>
    </source>
</evidence>
<keyword evidence="1" id="KW-0808">Transferase</keyword>
<keyword evidence="1" id="KW-0670">Pyruvate</keyword>
<sequence>MVNIEIDVGLHRGGVESTAVQLTTDVDQKKVPALAKQHRRSVAVLGDLQGPKVRISRFAAGPVELENGQLFMLDANLSSDGGSSGDWVIFSNGDYSNVHDDTSTIKIVNVGDSLG</sequence>
<dbReference type="GO" id="GO:0004743">
    <property type="term" value="F:pyruvate kinase activity"/>
    <property type="evidence" value="ECO:0007669"/>
    <property type="project" value="InterPro"/>
</dbReference>
<accession>A0A840QZV4</accession>
<evidence type="ECO:0000313" key="1">
    <source>
        <dbReference type="EMBL" id="MBB5186265.1"/>
    </source>
</evidence>
<name>A0A840QZV4_9GAMM</name>
<keyword evidence="1" id="KW-0418">Kinase</keyword>
<dbReference type="EMBL" id="JACHHW010000001">
    <property type="protein sequence ID" value="MBB5186265.1"/>
    <property type="molecule type" value="Genomic_DNA"/>
</dbReference>
<reference evidence="1 2" key="1">
    <citation type="submission" date="2020-08" db="EMBL/GenBank/DDBJ databases">
        <title>Genomic Encyclopedia of Type Strains, Phase IV (KMG-IV): sequencing the most valuable type-strain genomes for metagenomic binning, comparative biology and taxonomic classification.</title>
        <authorList>
            <person name="Goeker M."/>
        </authorList>
    </citation>
    <scope>NUCLEOTIDE SEQUENCE [LARGE SCALE GENOMIC DNA]</scope>
    <source>
        <strain evidence="1 2">DSM 25701</strain>
    </source>
</reference>
<dbReference type="AlphaFoldDB" id="A0A840QZV4"/>
<dbReference type="Gene3D" id="3.20.20.60">
    <property type="entry name" value="Phosphoenolpyruvate-binding domains"/>
    <property type="match status" value="1"/>
</dbReference>